<organism evidence="11">
    <name type="scientific">candidate division WOR-3 bacterium</name>
    <dbReference type="NCBI Taxonomy" id="2052148"/>
    <lineage>
        <taxon>Bacteria</taxon>
        <taxon>Bacteria division WOR-3</taxon>
    </lineage>
</organism>
<dbReference type="SUPFAM" id="SSF50104">
    <property type="entry name" value="Translation proteins SH3-like domain"/>
    <property type="match status" value="1"/>
</dbReference>
<evidence type="ECO:0000256" key="7">
    <source>
        <dbReference type="RuleBase" id="RU000538"/>
    </source>
</evidence>
<dbReference type="InterPro" id="IPR036735">
    <property type="entry name" value="NGN_dom_sf"/>
</dbReference>
<evidence type="ECO:0000256" key="6">
    <source>
        <dbReference type="NCBIfam" id="TIGR00922"/>
    </source>
</evidence>
<dbReference type="CDD" id="cd06091">
    <property type="entry name" value="KOW_NusG"/>
    <property type="match status" value="1"/>
</dbReference>
<comment type="similarity">
    <text evidence="5 7">Belongs to the NusG family.</text>
</comment>
<dbReference type="AlphaFoldDB" id="A0A7C0X8D3"/>
<feature type="region of interest" description="Disordered" evidence="8">
    <location>
        <begin position="1"/>
        <end position="25"/>
    </location>
</feature>
<dbReference type="SMART" id="SM00739">
    <property type="entry name" value="KOW"/>
    <property type="match status" value="1"/>
</dbReference>
<comment type="function">
    <text evidence="5 7">Participates in transcription elongation, termination and antitermination.</text>
</comment>
<feature type="domain" description="NusG-like N-terminal" evidence="9">
    <location>
        <begin position="25"/>
        <end position="132"/>
    </location>
</feature>
<dbReference type="InterPro" id="IPR005824">
    <property type="entry name" value="KOW"/>
</dbReference>
<dbReference type="InterPro" id="IPR043425">
    <property type="entry name" value="NusG-like"/>
</dbReference>
<evidence type="ECO:0000256" key="4">
    <source>
        <dbReference type="ARBA" id="ARBA00023163"/>
    </source>
</evidence>
<dbReference type="HAMAP" id="MF_00948">
    <property type="entry name" value="NusG"/>
    <property type="match status" value="1"/>
</dbReference>
<dbReference type="FunFam" id="2.30.30.30:FF:000002">
    <property type="entry name" value="Transcription termination/antitermination factor NusG"/>
    <property type="match status" value="1"/>
</dbReference>
<dbReference type="Proteomes" id="UP000885931">
    <property type="component" value="Unassembled WGS sequence"/>
</dbReference>
<dbReference type="InterPro" id="IPR006645">
    <property type="entry name" value="NGN-like_dom"/>
</dbReference>
<dbReference type="NCBIfam" id="TIGR00922">
    <property type="entry name" value="nusG"/>
    <property type="match status" value="1"/>
</dbReference>
<dbReference type="Pfam" id="PF00467">
    <property type="entry name" value="KOW"/>
    <property type="match status" value="1"/>
</dbReference>
<evidence type="ECO:0000313" key="11">
    <source>
        <dbReference type="EMBL" id="HDM90006.1"/>
    </source>
</evidence>
<keyword evidence="4 5" id="KW-0804">Transcription</keyword>
<dbReference type="PROSITE" id="PS01014">
    <property type="entry name" value="NUSG"/>
    <property type="match status" value="1"/>
</dbReference>
<dbReference type="GO" id="GO:0006354">
    <property type="term" value="P:DNA-templated transcription elongation"/>
    <property type="evidence" value="ECO:0007669"/>
    <property type="project" value="UniProtKB-UniRule"/>
</dbReference>
<dbReference type="EMBL" id="DRBW01000082">
    <property type="protein sequence ID" value="HDM90006.1"/>
    <property type="molecule type" value="Genomic_DNA"/>
</dbReference>
<feature type="compositionally biased region" description="Basic and acidic residues" evidence="8">
    <location>
        <begin position="1"/>
        <end position="23"/>
    </location>
</feature>
<dbReference type="Pfam" id="PF02357">
    <property type="entry name" value="NusG"/>
    <property type="match status" value="1"/>
</dbReference>
<keyword evidence="2 5" id="KW-0889">Transcription antitermination</keyword>
<evidence type="ECO:0000256" key="3">
    <source>
        <dbReference type="ARBA" id="ARBA00023015"/>
    </source>
</evidence>
<protein>
    <recommendedName>
        <fullName evidence="5 6">Transcription termination/antitermination protein NusG</fullName>
    </recommendedName>
</protein>
<dbReference type="SMART" id="SM00738">
    <property type="entry name" value="NGN"/>
    <property type="match status" value="1"/>
</dbReference>
<accession>A0A7C0X8D3</accession>
<evidence type="ECO:0000256" key="5">
    <source>
        <dbReference type="HAMAP-Rule" id="MF_00948"/>
    </source>
</evidence>
<dbReference type="Gene3D" id="3.30.70.940">
    <property type="entry name" value="NusG, N-terminal domain"/>
    <property type="match status" value="1"/>
</dbReference>
<dbReference type="PANTHER" id="PTHR30265:SF2">
    <property type="entry name" value="TRANSCRIPTION TERMINATION_ANTITERMINATION PROTEIN NUSG"/>
    <property type="match status" value="1"/>
</dbReference>
<name>A0A7C0X8D3_UNCW3</name>
<dbReference type="GO" id="GO:0006353">
    <property type="term" value="P:DNA-templated transcription termination"/>
    <property type="evidence" value="ECO:0007669"/>
    <property type="project" value="UniProtKB-UniRule"/>
</dbReference>
<keyword evidence="1 5" id="KW-0806">Transcription termination</keyword>
<keyword evidence="3 5" id="KW-0805">Transcription regulation</keyword>
<reference evidence="11" key="1">
    <citation type="journal article" date="2020" name="mSystems">
        <title>Genome- and Community-Level Interaction Insights into Carbon Utilization and Element Cycling Functions of Hydrothermarchaeota in Hydrothermal Sediment.</title>
        <authorList>
            <person name="Zhou Z."/>
            <person name="Liu Y."/>
            <person name="Xu W."/>
            <person name="Pan J."/>
            <person name="Luo Z.H."/>
            <person name="Li M."/>
        </authorList>
    </citation>
    <scope>NUCLEOTIDE SEQUENCE [LARGE SCALE GENOMIC DNA]</scope>
    <source>
        <strain evidence="11">HyVt-237</strain>
    </source>
</reference>
<evidence type="ECO:0000256" key="2">
    <source>
        <dbReference type="ARBA" id="ARBA00022814"/>
    </source>
</evidence>
<feature type="domain" description="KOW" evidence="10">
    <location>
        <begin position="144"/>
        <end position="171"/>
    </location>
</feature>
<dbReference type="SUPFAM" id="SSF82679">
    <property type="entry name" value="N-utilization substance G protein NusG, N-terminal domain"/>
    <property type="match status" value="1"/>
</dbReference>
<evidence type="ECO:0000259" key="9">
    <source>
        <dbReference type="SMART" id="SM00738"/>
    </source>
</evidence>
<dbReference type="PANTHER" id="PTHR30265">
    <property type="entry name" value="RHO-INTERACTING TRANSCRIPTION TERMINATION FACTOR NUSG"/>
    <property type="match status" value="1"/>
</dbReference>
<dbReference type="InterPro" id="IPR015869">
    <property type="entry name" value="Transcrpt_antiterm_NusG_bac_CS"/>
</dbReference>
<evidence type="ECO:0000256" key="8">
    <source>
        <dbReference type="SAM" id="MobiDB-lite"/>
    </source>
</evidence>
<sequence length="198" mass="23165">MVKKETDKKPEKKRAEKDKEQSKKQKKWFVFWTLSGKERKVKRLLEKIIKEKGLQDKVGRVLIPTQTIPKVRKGKRYIQEKPLFKGYILIEMEADENLMETLTKIGSLRALIANDTLTSLSEEEVQRILETVEMEQQKKVQEVPFLKGEMVRVVDGPFMDFTGKVEEVYPDRGKLKVMVNIFGRVTPVVLDFLQVERI</sequence>
<dbReference type="GO" id="GO:0031564">
    <property type="term" value="P:transcription antitermination"/>
    <property type="evidence" value="ECO:0007669"/>
    <property type="project" value="UniProtKB-UniRule"/>
</dbReference>
<dbReference type="GO" id="GO:0005829">
    <property type="term" value="C:cytosol"/>
    <property type="evidence" value="ECO:0007669"/>
    <property type="project" value="UniProtKB-ARBA"/>
</dbReference>
<comment type="caution">
    <text evidence="11">The sequence shown here is derived from an EMBL/GenBank/DDBJ whole genome shotgun (WGS) entry which is preliminary data.</text>
</comment>
<proteinExistence type="inferred from homology"/>
<dbReference type="InterPro" id="IPR001062">
    <property type="entry name" value="Transcrpt_antiterm_NusG"/>
</dbReference>
<evidence type="ECO:0000259" key="10">
    <source>
        <dbReference type="SMART" id="SM00739"/>
    </source>
</evidence>
<evidence type="ECO:0000256" key="1">
    <source>
        <dbReference type="ARBA" id="ARBA00022472"/>
    </source>
</evidence>
<dbReference type="InterPro" id="IPR014722">
    <property type="entry name" value="Rib_uL2_dom2"/>
</dbReference>
<gene>
    <name evidence="5 11" type="primary">nusG</name>
    <name evidence="11" type="ORF">ENG67_02225</name>
</gene>
<dbReference type="InterPro" id="IPR008991">
    <property type="entry name" value="Translation_prot_SH3-like_sf"/>
</dbReference>
<dbReference type="Gene3D" id="2.30.30.30">
    <property type="match status" value="1"/>
</dbReference>
<dbReference type="PRINTS" id="PR00338">
    <property type="entry name" value="NUSGTNSCPFCT"/>
</dbReference>
<dbReference type="GO" id="GO:0032784">
    <property type="term" value="P:regulation of DNA-templated transcription elongation"/>
    <property type="evidence" value="ECO:0007669"/>
    <property type="project" value="InterPro"/>
</dbReference>